<feature type="coiled-coil region" evidence="2">
    <location>
        <begin position="53"/>
        <end position="80"/>
    </location>
</feature>
<evidence type="ECO:0008006" key="6">
    <source>
        <dbReference type="Google" id="ProtNLM"/>
    </source>
</evidence>
<sequence>MAIGRRLTRIVRARRNAPGPVQDPGAVVAAAQREQEDRLDHARRAVADLAVQRRRTELLAVQASDEIARLSRQAEDAVARGDDTGARDLLRRAIGARERRDALHVRRGVLDAQVQRLERSLGQVEERVEESRLRYLSVRADQDTARAALDVRRALGESGRDAADAATAAREAERAARELQARAAAYDELAWTDPDGPAVRAAFEELEHGREAEDELARLKQRRGIDPGR</sequence>
<proteinExistence type="inferred from homology"/>
<comment type="caution">
    <text evidence="4">The sequence shown here is derived from an EMBL/GenBank/DDBJ whole genome shotgun (WGS) entry which is preliminary data.</text>
</comment>
<dbReference type="Proteomes" id="UP000318693">
    <property type="component" value="Unassembled WGS sequence"/>
</dbReference>
<dbReference type="PANTHER" id="PTHR31088">
    <property type="entry name" value="MEMBRANE-ASSOCIATED PROTEIN VIPP1, CHLOROPLASTIC"/>
    <property type="match status" value="1"/>
</dbReference>
<dbReference type="InterPro" id="IPR007157">
    <property type="entry name" value="PspA_VIPP1"/>
</dbReference>
<dbReference type="RefSeq" id="WP_143417841.1">
    <property type="nucleotide sequence ID" value="NZ_VJXR01000014.1"/>
</dbReference>
<feature type="coiled-coil region" evidence="2">
    <location>
        <begin position="162"/>
        <end position="189"/>
    </location>
</feature>
<protein>
    <recommendedName>
        <fullName evidence="6">PspA/IM30 family protein</fullName>
    </recommendedName>
</protein>
<comment type="similarity">
    <text evidence="1">Belongs to the PspA/Vipp/IM30 family.</text>
</comment>
<organism evidence="4 5">
    <name type="scientific">Georgenia yuyongxinii</name>
    <dbReference type="NCBI Taxonomy" id="2589797"/>
    <lineage>
        <taxon>Bacteria</taxon>
        <taxon>Bacillati</taxon>
        <taxon>Actinomycetota</taxon>
        <taxon>Actinomycetes</taxon>
        <taxon>Micrococcales</taxon>
        <taxon>Bogoriellaceae</taxon>
        <taxon>Georgenia</taxon>
    </lineage>
</organism>
<reference evidence="4 5" key="1">
    <citation type="submission" date="2019-07" db="EMBL/GenBank/DDBJ databases">
        <title>Georgenia wutianyii sp. nov. and Georgenia *** sp. nov. isolated from plateau pika (Ochotona curzoniae) in the Qinghai-Tibet plateau of China.</title>
        <authorList>
            <person name="Tian Z."/>
        </authorList>
    </citation>
    <scope>NUCLEOTIDE SEQUENCE [LARGE SCALE GENOMIC DNA]</scope>
    <source>
        <strain evidence="4 5">Z446</strain>
    </source>
</reference>
<keyword evidence="2" id="KW-0175">Coiled coil</keyword>
<keyword evidence="5" id="KW-1185">Reference proteome</keyword>
<dbReference type="PANTHER" id="PTHR31088:SF6">
    <property type="entry name" value="PHAGE SHOCK PROTEIN A"/>
    <property type="match status" value="1"/>
</dbReference>
<evidence type="ECO:0000256" key="3">
    <source>
        <dbReference type="SAM" id="MobiDB-lite"/>
    </source>
</evidence>
<dbReference type="AlphaFoldDB" id="A0A552WU33"/>
<accession>A0A552WU33</accession>
<dbReference type="EMBL" id="VJXR01000014">
    <property type="protein sequence ID" value="TRW46069.1"/>
    <property type="molecule type" value="Genomic_DNA"/>
</dbReference>
<dbReference type="Pfam" id="PF04012">
    <property type="entry name" value="PspA_IM30"/>
    <property type="match status" value="1"/>
</dbReference>
<name>A0A552WU33_9MICO</name>
<evidence type="ECO:0000313" key="5">
    <source>
        <dbReference type="Proteomes" id="UP000318693"/>
    </source>
</evidence>
<evidence type="ECO:0000256" key="2">
    <source>
        <dbReference type="SAM" id="Coils"/>
    </source>
</evidence>
<gene>
    <name evidence="4" type="ORF">FJ693_07175</name>
</gene>
<evidence type="ECO:0000256" key="1">
    <source>
        <dbReference type="ARBA" id="ARBA00043985"/>
    </source>
</evidence>
<feature type="region of interest" description="Disordered" evidence="3">
    <location>
        <begin position="210"/>
        <end position="229"/>
    </location>
</feature>
<evidence type="ECO:0000313" key="4">
    <source>
        <dbReference type="EMBL" id="TRW46069.1"/>
    </source>
</evidence>